<proteinExistence type="inferred from homology"/>
<reference evidence="5" key="1">
    <citation type="submission" date="2021-03" db="EMBL/GenBank/DDBJ databases">
        <authorList>
            <person name="Wang G."/>
        </authorList>
    </citation>
    <scope>NUCLEOTIDE SEQUENCE</scope>
    <source>
        <strain evidence="5">KCTC 12899</strain>
    </source>
</reference>
<comment type="caution">
    <text evidence="5">The sequence shown here is derived from an EMBL/GenBank/DDBJ whole genome shotgun (WGS) entry which is preliminary data.</text>
</comment>
<organism evidence="5 6">
    <name type="scientific">Acanthopleuribacter pedis</name>
    <dbReference type="NCBI Taxonomy" id="442870"/>
    <lineage>
        <taxon>Bacteria</taxon>
        <taxon>Pseudomonadati</taxon>
        <taxon>Acidobacteriota</taxon>
        <taxon>Holophagae</taxon>
        <taxon>Acanthopleuribacterales</taxon>
        <taxon>Acanthopleuribacteraceae</taxon>
        <taxon>Acanthopleuribacter</taxon>
    </lineage>
</organism>
<dbReference type="FunFam" id="3.40.630.30:FF:000064">
    <property type="entry name" value="GNAT family acetyltransferase"/>
    <property type="match status" value="1"/>
</dbReference>
<dbReference type="PANTHER" id="PTHR10545">
    <property type="entry name" value="DIAMINE N-ACETYLTRANSFERASE"/>
    <property type="match status" value="1"/>
</dbReference>
<dbReference type="GO" id="GO:0008080">
    <property type="term" value="F:N-acetyltransferase activity"/>
    <property type="evidence" value="ECO:0007669"/>
    <property type="project" value="UniProtKB-ARBA"/>
</dbReference>
<dbReference type="AlphaFoldDB" id="A0A8J7U444"/>
<dbReference type="PROSITE" id="PS51186">
    <property type="entry name" value="GNAT"/>
    <property type="match status" value="1"/>
</dbReference>
<protein>
    <submittedName>
        <fullName evidence="5">GNAT family N-acetyltransferase</fullName>
    </submittedName>
</protein>
<evidence type="ECO:0000256" key="2">
    <source>
        <dbReference type="ARBA" id="ARBA00022679"/>
    </source>
</evidence>
<feature type="domain" description="N-acetyltransferase" evidence="4">
    <location>
        <begin position="4"/>
        <end position="159"/>
    </location>
</feature>
<evidence type="ECO:0000313" key="6">
    <source>
        <dbReference type="Proteomes" id="UP000664417"/>
    </source>
</evidence>
<dbReference type="InterPro" id="IPR000182">
    <property type="entry name" value="GNAT_dom"/>
</dbReference>
<sequence length="159" mass="18080">MPEMKLRMAAPEDAAVILDLVKQLAEYEKALHEVVCTEADILRDGFGARPIWECVLAELDGVPVGMALFFPTWSTWTGHARLYLEDLFVTPAARGRGVGMALFRKLAEIALARQYACIDWQVLDWNEPAIEFYKNLGAEFRREWFNYRLQGDALKELAG</sequence>
<keyword evidence="2" id="KW-0808">Transferase</keyword>
<accession>A0A8J7U444</accession>
<evidence type="ECO:0000313" key="5">
    <source>
        <dbReference type="EMBL" id="MBO1319003.1"/>
    </source>
</evidence>
<dbReference type="InterPro" id="IPR016181">
    <property type="entry name" value="Acyl_CoA_acyltransferase"/>
</dbReference>
<gene>
    <name evidence="5" type="ORF">J3U88_11090</name>
</gene>
<comment type="similarity">
    <text evidence="1">Belongs to the acetyltransferase family.</text>
</comment>
<evidence type="ECO:0000256" key="1">
    <source>
        <dbReference type="ARBA" id="ARBA00008694"/>
    </source>
</evidence>
<keyword evidence="6" id="KW-1185">Reference proteome</keyword>
<evidence type="ECO:0000256" key="3">
    <source>
        <dbReference type="ARBA" id="ARBA00023315"/>
    </source>
</evidence>
<evidence type="ECO:0000259" key="4">
    <source>
        <dbReference type="PROSITE" id="PS51186"/>
    </source>
</evidence>
<keyword evidence="3" id="KW-0012">Acyltransferase</keyword>
<dbReference type="Proteomes" id="UP000664417">
    <property type="component" value="Unassembled WGS sequence"/>
</dbReference>
<dbReference type="EMBL" id="JAFREP010000008">
    <property type="protein sequence ID" value="MBO1319003.1"/>
    <property type="molecule type" value="Genomic_DNA"/>
</dbReference>
<dbReference type="CDD" id="cd04301">
    <property type="entry name" value="NAT_SF"/>
    <property type="match status" value="1"/>
</dbReference>
<dbReference type="SUPFAM" id="SSF55729">
    <property type="entry name" value="Acyl-CoA N-acyltransferases (Nat)"/>
    <property type="match status" value="1"/>
</dbReference>
<name>A0A8J7U444_9BACT</name>
<dbReference type="InterPro" id="IPR051016">
    <property type="entry name" value="Diverse_Substrate_AcTransf"/>
</dbReference>
<dbReference type="Gene3D" id="3.40.630.30">
    <property type="match status" value="1"/>
</dbReference>
<dbReference type="PANTHER" id="PTHR10545:SF29">
    <property type="entry name" value="GH14572P-RELATED"/>
    <property type="match status" value="1"/>
</dbReference>
<dbReference type="RefSeq" id="WP_207858824.1">
    <property type="nucleotide sequence ID" value="NZ_JAFREP010000008.1"/>
</dbReference>
<dbReference type="Pfam" id="PF00583">
    <property type="entry name" value="Acetyltransf_1"/>
    <property type="match status" value="1"/>
</dbReference>